<evidence type="ECO:0000313" key="1">
    <source>
        <dbReference type="EMBL" id="TCC95016.1"/>
    </source>
</evidence>
<evidence type="ECO:0000313" key="2">
    <source>
        <dbReference type="Proteomes" id="UP000291117"/>
    </source>
</evidence>
<name>A0A4V2MJP7_9SPHI</name>
<dbReference type="RefSeq" id="WP_131610164.1">
    <property type="nucleotide sequence ID" value="NZ_SJSM01000010.1"/>
</dbReference>
<dbReference type="AlphaFoldDB" id="A0A4V2MJP7"/>
<organism evidence="1 2">
    <name type="scientific">Pedobacter hiemivivus</name>
    <dbReference type="NCBI Taxonomy" id="2530454"/>
    <lineage>
        <taxon>Bacteria</taxon>
        <taxon>Pseudomonadati</taxon>
        <taxon>Bacteroidota</taxon>
        <taxon>Sphingobacteriia</taxon>
        <taxon>Sphingobacteriales</taxon>
        <taxon>Sphingobacteriaceae</taxon>
        <taxon>Pedobacter</taxon>
    </lineage>
</organism>
<keyword evidence="2" id="KW-1185">Reference proteome</keyword>
<sequence>MSKKRFSINSIHFLEMYNQLKVKLAIQGQTDGIIQNSILPNQRRYQEISLLVREELNRPTMYRWPLFPSAKPGIPVEERIKINRTLHGLPETPPDSKDGKYNPLGLGLKRRISGKPMMSFDTLGATIPWYFIALVHYRESGNDFSRHLHNGDSLKNFTRKVPAHRPYVLHAPPFSFEESAVDALIFQGKKDGWNDHWDLKNMLIRLEKYNGFGYEMYHGVNSPYLWGGSDFYSKGAYLELKENNYKTKWYGDKISDQVGTAVILKRMEQLGKVTIAKS</sequence>
<comment type="caution">
    <text evidence="1">The sequence shown here is derived from an EMBL/GenBank/DDBJ whole genome shotgun (WGS) entry which is preliminary data.</text>
</comment>
<gene>
    <name evidence="1" type="ORF">EZ444_16040</name>
</gene>
<proteinExistence type="predicted"/>
<reference evidence="1 2" key="1">
    <citation type="submission" date="2019-02" db="EMBL/GenBank/DDBJ databases">
        <title>Pedobacter sp. RP-3-8 sp. nov., isolated from Arctic soil.</title>
        <authorList>
            <person name="Dahal R.H."/>
        </authorList>
    </citation>
    <scope>NUCLEOTIDE SEQUENCE [LARGE SCALE GENOMIC DNA]</scope>
    <source>
        <strain evidence="1 2">RP-3-8</strain>
    </source>
</reference>
<accession>A0A4V2MJP7</accession>
<dbReference type="OrthoDB" id="482757at2"/>
<dbReference type="EMBL" id="SJSM01000010">
    <property type="protein sequence ID" value="TCC95016.1"/>
    <property type="molecule type" value="Genomic_DNA"/>
</dbReference>
<dbReference type="Proteomes" id="UP000291117">
    <property type="component" value="Unassembled WGS sequence"/>
</dbReference>
<protein>
    <submittedName>
        <fullName evidence="1">Uncharacterized protein</fullName>
    </submittedName>
</protein>